<evidence type="ECO:0000256" key="4">
    <source>
        <dbReference type="SAM" id="SignalP"/>
    </source>
</evidence>
<keyword evidence="1" id="KW-0677">Repeat</keyword>
<gene>
    <name evidence="5" type="ORF">SAMN05428998_101572</name>
</gene>
<evidence type="ECO:0000256" key="2">
    <source>
        <dbReference type="ARBA" id="ARBA00022803"/>
    </source>
</evidence>
<keyword evidence="4" id="KW-0732">Signal</keyword>
<dbReference type="Pfam" id="PF13371">
    <property type="entry name" value="TPR_9"/>
    <property type="match status" value="1"/>
</dbReference>
<dbReference type="PANTHER" id="PTHR44858">
    <property type="entry name" value="TETRATRICOPEPTIDE REPEAT PROTEIN 6"/>
    <property type="match status" value="1"/>
</dbReference>
<evidence type="ECO:0000313" key="5">
    <source>
        <dbReference type="EMBL" id="SME93281.1"/>
    </source>
</evidence>
<organism evidence="5 6">
    <name type="scientific">Tistlia consotensis USBA 355</name>
    <dbReference type="NCBI Taxonomy" id="560819"/>
    <lineage>
        <taxon>Bacteria</taxon>
        <taxon>Pseudomonadati</taxon>
        <taxon>Pseudomonadota</taxon>
        <taxon>Alphaproteobacteria</taxon>
        <taxon>Rhodospirillales</taxon>
        <taxon>Rhodovibrionaceae</taxon>
        <taxon>Tistlia</taxon>
    </lineage>
</organism>
<dbReference type="Gene3D" id="1.25.40.10">
    <property type="entry name" value="Tetratricopeptide repeat domain"/>
    <property type="match status" value="1"/>
</dbReference>
<name>A0A1Y6B7W8_9PROT</name>
<dbReference type="EMBL" id="FWZX01000001">
    <property type="protein sequence ID" value="SME93281.1"/>
    <property type="molecule type" value="Genomic_DNA"/>
</dbReference>
<feature type="repeat" description="TPR" evidence="3">
    <location>
        <begin position="114"/>
        <end position="147"/>
    </location>
</feature>
<dbReference type="InterPro" id="IPR019734">
    <property type="entry name" value="TPR_rpt"/>
</dbReference>
<evidence type="ECO:0000256" key="1">
    <source>
        <dbReference type="ARBA" id="ARBA00022737"/>
    </source>
</evidence>
<protein>
    <submittedName>
        <fullName evidence="5">Tetratricopeptide repeat-containing protein</fullName>
    </submittedName>
</protein>
<dbReference type="InterPro" id="IPR011990">
    <property type="entry name" value="TPR-like_helical_dom_sf"/>
</dbReference>
<feature type="repeat" description="TPR" evidence="3">
    <location>
        <begin position="216"/>
        <end position="249"/>
    </location>
</feature>
<evidence type="ECO:0000313" key="6">
    <source>
        <dbReference type="Proteomes" id="UP000192917"/>
    </source>
</evidence>
<dbReference type="SMART" id="SM00028">
    <property type="entry name" value="TPR"/>
    <property type="match status" value="4"/>
</dbReference>
<dbReference type="SUPFAM" id="SSF48452">
    <property type="entry name" value="TPR-like"/>
    <property type="match status" value="1"/>
</dbReference>
<feature type="chain" id="PRO_5013051497" evidence="4">
    <location>
        <begin position="39"/>
        <end position="267"/>
    </location>
</feature>
<accession>A0A1Y6B7W8</accession>
<keyword evidence="2 3" id="KW-0802">TPR repeat</keyword>
<evidence type="ECO:0000256" key="3">
    <source>
        <dbReference type="PROSITE-ProRule" id="PRU00339"/>
    </source>
</evidence>
<dbReference type="Proteomes" id="UP000192917">
    <property type="component" value="Unassembled WGS sequence"/>
</dbReference>
<dbReference type="InterPro" id="IPR050498">
    <property type="entry name" value="Ycf3"/>
</dbReference>
<dbReference type="STRING" id="560819.SAMN05428998_101572"/>
<sequence>MRARGGCAIFLAMTLRPPQAAFLLALLTAALLPFAAGAQTVPETAKQRYRDCMQLARSDPLNGQKEADAWIKEGGGGPAEHCRAVVDATLGRYESAAGRFEKLADSMKDSEQRARVLGQAGQAWMLAGNLDKAYEDQSRAVTLLPNDPDLLVDRSLILASQQRYWDAIDDLNKVLDLRPDSPEALIFRASAYRLLKVPELAKEDITRALTLVPDHPEALLERGLLSADTGDKEGALKDLQKVIELAPDSPAADVARNHLAALSASKG</sequence>
<keyword evidence="6" id="KW-1185">Reference proteome</keyword>
<feature type="signal peptide" evidence="4">
    <location>
        <begin position="1"/>
        <end position="38"/>
    </location>
</feature>
<reference evidence="5 6" key="1">
    <citation type="submission" date="2017-04" db="EMBL/GenBank/DDBJ databases">
        <authorList>
            <person name="Afonso C.L."/>
            <person name="Miller P.J."/>
            <person name="Scott M.A."/>
            <person name="Spackman E."/>
            <person name="Goraichik I."/>
            <person name="Dimitrov K.M."/>
            <person name="Suarez D.L."/>
            <person name="Swayne D.E."/>
        </authorList>
    </citation>
    <scope>NUCLEOTIDE SEQUENCE [LARGE SCALE GENOMIC DNA]</scope>
    <source>
        <strain evidence="5 6">USBA 355</strain>
    </source>
</reference>
<dbReference type="PANTHER" id="PTHR44858:SF1">
    <property type="entry name" value="UDP-N-ACETYLGLUCOSAMINE--PEPTIDE N-ACETYLGLUCOSAMINYLTRANSFERASE SPINDLY-RELATED"/>
    <property type="match status" value="1"/>
</dbReference>
<proteinExistence type="predicted"/>
<dbReference type="PROSITE" id="PS50005">
    <property type="entry name" value="TPR"/>
    <property type="match status" value="2"/>
</dbReference>
<dbReference type="AlphaFoldDB" id="A0A1Y6B7W8"/>